<evidence type="ECO:0000313" key="2">
    <source>
        <dbReference type="Proteomes" id="UP000287033"/>
    </source>
</evidence>
<comment type="caution">
    <text evidence="1">The sequence shown here is derived from an EMBL/GenBank/DDBJ whole genome shotgun (WGS) entry which is preliminary data.</text>
</comment>
<sequence>MRPARTPPLESRINELRVEIEAIIDARARAVAAESPGVPVGVIRNLLIARAPACPCTQYLQLGRAE</sequence>
<gene>
    <name evidence="1" type="ORF">chiPu_0028686</name>
</gene>
<dbReference type="Proteomes" id="UP000287033">
    <property type="component" value="Unassembled WGS sequence"/>
</dbReference>
<proteinExistence type="predicted"/>
<organism evidence="1 2">
    <name type="scientific">Chiloscyllium punctatum</name>
    <name type="common">Brownbanded bambooshark</name>
    <name type="synonym">Hemiscyllium punctatum</name>
    <dbReference type="NCBI Taxonomy" id="137246"/>
    <lineage>
        <taxon>Eukaryota</taxon>
        <taxon>Metazoa</taxon>
        <taxon>Chordata</taxon>
        <taxon>Craniata</taxon>
        <taxon>Vertebrata</taxon>
        <taxon>Chondrichthyes</taxon>
        <taxon>Elasmobranchii</taxon>
        <taxon>Galeomorphii</taxon>
        <taxon>Galeoidea</taxon>
        <taxon>Orectolobiformes</taxon>
        <taxon>Hemiscylliidae</taxon>
        <taxon>Chiloscyllium</taxon>
    </lineage>
</organism>
<evidence type="ECO:0000313" key="1">
    <source>
        <dbReference type="EMBL" id="GCC44633.1"/>
    </source>
</evidence>
<accession>A0A401TPT7</accession>
<reference evidence="1 2" key="1">
    <citation type="journal article" date="2018" name="Nat. Ecol. Evol.">
        <title>Shark genomes provide insights into elasmobranch evolution and the origin of vertebrates.</title>
        <authorList>
            <person name="Hara Y"/>
            <person name="Yamaguchi K"/>
            <person name="Onimaru K"/>
            <person name="Kadota M"/>
            <person name="Koyanagi M"/>
            <person name="Keeley SD"/>
            <person name="Tatsumi K"/>
            <person name="Tanaka K"/>
            <person name="Motone F"/>
            <person name="Kageyama Y"/>
            <person name="Nozu R"/>
            <person name="Adachi N"/>
            <person name="Nishimura O"/>
            <person name="Nakagawa R"/>
            <person name="Tanegashima C"/>
            <person name="Kiyatake I"/>
            <person name="Matsumoto R"/>
            <person name="Murakumo K"/>
            <person name="Nishida K"/>
            <person name="Terakita A"/>
            <person name="Kuratani S"/>
            <person name="Sato K"/>
            <person name="Hyodo S Kuraku.S."/>
        </authorList>
    </citation>
    <scope>NUCLEOTIDE SEQUENCE [LARGE SCALE GENOMIC DNA]</scope>
</reference>
<dbReference type="AlphaFoldDB" id="A0A401TPT7"/>
<dbReference type="EMBL" id="BEZZ01137451">
    <property type="protein sequence ID" value="GCC44633.1"/>
    <property type="molecule type" value="Genomic_DNA"/>
</dbReference>
<protein>
    <submittedName>
        <fullName evidence="1">Uncharacterized protein</fullName>
    </submittedName>
</protein>
<keyword evidence="2" id="KW-1185">Reference proteome</keyword>
<name>A0A401TPT7_CHIPU</name>